<feature type="transmembrane region" description="Helical" evidence="1">
    <location>
        <begin position="64"/>
        <end position="85"/>
    </location>
</feature>
<sequence length="110" mass="13170">MRRSQIGSKSIIDDEGEARKTAHLCSFTERNEMVIQGLCNDDEKESESCNEREGREGEREGIEFMILFVFIKYIFYFLNLIYLFILIISRLFLFLYVFFLKLKLFFIILN</sequence>
<keyword evidence="1" id="KW-0472">Membrane</keyword>
<evidence type="ECO:0008006" key="4">
    <source>
        <dbReference type="Google" id="ProtNLM"/>
    </source>
</evidence>
<organism evidence="2 3">
    <name type="scientific">Populus alba x Populus x berolinensis</name>
    <dbReference type="NCBI Taxonomy" id="444605"/>
    <lineage>
        <taxon>Eukaryota</taxon>
        <taxon>Viridiplantae</taxon>
        <taxon>Streptophyta</taxon>
        <taxon>Embryophyta</taxon>
        <taxon>Tracheophyta</taxon>
        <taxon>Spermatophyta</taxon>
        <taxon>Magnoliopsida</taxon>
        <taxon>eudicotyledons</taxon>
        <taxon>Gunneridae</taxon>
        <taxon>Pentapetalae</taxon>
        <taxon>rosids</taxon>
        <taxon>fabids</taxon>
        <taxon>Malpighiales</taxon>
        <taxon>Salicaceae</taxon>
        <taxon>Saliceae</taxon>
        <taxon>Populus</taxon>
    </lineage>
</organism>
<gene>
    <name evidence="2" type="ORF">NC653_021093</name>
</gene>
<dbReference type="EMBL" id="JAQIZT010000008">
    <property type="protein sequence ID" value="KAJ6988058.1"/>
    <property type="molecule type" value="Genomic_DNA"/>
</dbReference>
<dbReference type="Proteomes" id="UP001164929">
    <property type="component" value="Chromosome 8"/>
</dbReference>
<feature type="transmembrane region" description="Helical" evidence="1">
    <location>
        <begin position="91"/>
        <end position="109"/>
    </location>
</feature>
<keyword evidence="1" id="KW-1133">Transmembrane helix</keyword>
<evidence type="ECO:0000256" key="1">
    <source>
        <dbReference type="SAM" id="Phobius"/>
    </source>
</evidence>
<keyword evidence="1" id="KW-0812">Transmembrane</keyword>
<evidence type="ECO:0000313" key="2">
    <source>
        <dbReference type="EMBL" id="KAJ6988058.1"/>
    </source>
</evidence>
<accession>A0AAD6QES7</accession>
<comment type="caution">
    <text evidence="2">The sequence shown here is derived from an EMBL/GenBank/DDBJ whole genome shotgun (WGS) entry which is preliminary data.</text>
</comment>
<evidence type="ECO:0000313" key="3">
    <source>
        <dbReference type="Proteomes" id="UP001164929"/>
    </source>
</evidence>
<protein>
    <recommendedName>
        <fullName evidence="4">Transmembrane protein</fullName>
    </recommendedName>
</protein>
<dbReference type="AlphaFoldDB" id="A0AAD6QES7"/>
<proteinExistence type="predicted"/>
<name>A0AAD6QES7_9ROSI</name>
<keyword evidence="3" id="KW-1185">Reference proteome</keyword>
<reference evidence="2" key="1">
    <citation type="journal article" date="2023" name="Mol. Ecol. Resour.">
        <title>Chromosome-level genome assembly of a triploid poplar Populus alba 'Berolinensis'.</title>
        <authorList>
            <person name="Chen S."/>
            <person name="Yu Y."/>
            <person name="Wang X."/>
            <person name="Wang S."/>
            <person name="Zhang T."/>
            <person name="Zhou Y."/>
            <person name="He R."/>
            <person name="Meng N."/>
            <person name="Wang Y."/>
            <person name="Liu W."/>
            <person name="Liu Z."/>
            <person name="Liu J."/>
            <person name="Guo Q."/>
            <person name="Huang H."/>
            <person name="Sederoff R.R."/>
            <person name="Wang G."/>
            <person name="Qu G."/>
            <person name="Chen S."/>
        </authorList>
    </citation>
    <scope>NUCLEOTIDE SEQUENCE</scope>
    <source>
        <strain evidence="2">SC-2020</strain>
    </source>
</reference>